<dbReference type="OrthoDB" id="6147329at2759"/>
<keyword evidence="5" id="KW-0812">Transmembrane</keyword>
<gene>
    <name evidence="6" type="ORF">MGAL_10B059521</name>
</gene>
<accession>A0A8B6FHS1</accession>
<dbReference type="PANTHER" id="PTHR24243">
    <property type="entry name" value="G-PROTEIN COUPLED RECEPTOR"/>
    <property type="match status" value="1"/>
</dbReference>
<dbReference type="Proteomes" id="UP000596742">
    <property type="component" value="Unassembled WGS sequence"/>
</dbReference>
<keyword evidence="3" id="KW-0675">Receptor</keyword>
<dbReference type="SUPFAM" id="SSF81321">
    <property type="entry name" value="Family A G protein-coupled receptor-like"/>
    <property type="match status" value="1"/>
</dbReference>
<dbReference type="AlphaFoldDB" id="A0A8B6FHS1"/>
<dbReference type="GO" id="GO:0004930">
    <property type="term" value="F:G protein-coupled receptor activity"/>
    <property type="evidence" value="ECO:0007669"/>
    <property type="project" value="UniProtKB-KW"/>
</dbReference>
<comment type="caution">
    <text evidence="6">The sequence shown here is derived from an EMBL/GenBank/DDBJ whole genome shotgun (WGS) entry which is preliminary data.</text>
</comment>
<dbReference type="EMBL" id="UYJE01006829">
    <property type="protein sequence ID" value="VDI49427.1"/>
    <property type="molecule type" value="Genomic_DNA"/>
</dbReference>
<protein>
    <recommendedName>
        <fullName evidence="8">G-protein coupled receptors family 1 profile domain-containing protein</fullName>
    </recommendedName>
</protein>
<evidence type="ECO:0000256" key="3">
    <source>
        <dbReference type="ARBA" id="ARBA00023170"/>
    </source>
</evidence>
<organism evidence="6 7">
    <name type="scientific">Mytilus galloprovincialis</name>
    <name type="common">Mediterranean mussel</name>
    <dbReference type="NCBI Taxonomy" id="29158"/>
    <lineage>
        <taxon>Eukaryota</taxon>
        <taxon>Metazoa</taxon>
        <taxon>Spiralia</taxon>
        <taxon>Lophotrochozoa</taxon>
        <taxon>Mollusca</taxon>
        <taxon>Bivalvia</taxon>
        <taxon>Autobranchia</taxon>
        <taxon>Pteriomorphia</taxon>
        <taxon>Mytilida</taxon>
        <taxon>Mytiloidea</taxon>
        <taxon>Mytilidae</taxon>
        <taxon>Mytilinae</taxon>
        <taxon>Mytilus</taxon>
    </lineage>
</organism>
<keyword evidence="7" id="KW-1185">Reference proteome</keyword>
<feature type="transmembrane region" description="Helical" evidence="5">
    <location>
        <begin position="53"/>
        <end position="75"/>
    </location>
</feature>
<keyword evidence="5" id="KW-0472">Membrane</keyword>
<keyword evidence="4" id="KW-0807">Transducer</keyword>
<feature type="transmembrane region" description="Helical" evidence="5">
    <location>
        <begin position="21"/>
        <end position="47"/>
    </location>
</feature>
<evidence type="ECO:0000313" key="6">
    <source>
        <dbReference type="EMBL" id="VDI49427.1"/>
    </source>
</evidence>
<evidence type="ECO:0000256" key="1">
    <source>
        <dbReference type="ARBA" id="ARBA00004141"/>
    </source>
</evidence>
<name>A0A8B6FHS1_MYTGA</name>
<dbReference type="PANTHER" id="PTHR24243:SF208">
    <property type="entry name" value="PYROKININ-1 RECEPTOR"/>
    <property type="match status" value="1"/>
</dbReference>
<evidence type="ECO:0008006" key="8">
    <source>
        <dbReference type="Google" id="ProtNLM"/>
    </source>
</evidence>
<evidence type="ECO:0000256" key="4">
    <source>
        <dbReference type="ARBA" id="ARBA00023224"/>
    </source>
</evidence>
<proteinExistence type="predicted"/>
<dbReference type="Gene3D" id="1.20.1070.10">
    <property type="entry name" value="Rhodopsin 7-helix transmembrane proteins"/>
    <property type="match status" value="1"/>
</dbReference>
<keyword evidence="5" id="KW-1133">Transmembrane helix</keyword>
<evidence type="ECO:0000256" key="5">
    <source>
        <dbReference type="SAM" id="Phobius"/>
    </source>
</evidence>
<dbReference type="GO" id="GO:0005886">
    <property type="term" value="C:plasma membrane"/>
    <property type="evidence" value="ECO:0007669"/>
    <property type="project" value="TreeGrafter"/>
</dbReference>
<reference evidence="6" key="1">
    <citation type="submission" date="2018-11" db="EMBL/GenBank/DDBJ databases">
        <authorList>
            <person name="Alioto T."/>
            <person name="Alioto T."/>
        </authorList>
    </citation>
    <scope>NUCLEOTIDE SEQUENCE</scope>
</reference>
<comment type="subcellular location">
    <subcellularLocation>
        <location evidence="1">Membrane</location>
        <topology evidence="1">Multi-pass membrane protein</topology>
    </subcellularLocation>
</comment>
<sequence>MATDDCRKIRIKAEANITKTVVVLTTVYFLCMIPGRILVGIMYAGVFEDKTDAIFYVQTVLEIFNFSVNIVIYTVTSKHFRGEYYALLCCCLQKYRTAQPSVPNVSTSVELQ</sequence>
<evidence type="ECO:0000256" key="2">
    <source>
        <dbReference type="ARBA" id="ARBA00023040"/>
    </source>
</evidence>
<evidence type="ECO:0000313" key="7">
    <source>
        <dbReference type="Proteomes" id="UP000596742"/>
    </source>
</evidence>
<keyword evidence="2" id="KW-0297">G-protein coupled receptor</keyword>